<dbReference type="SUPFAM" id="SSF53756">
    <property type="entry name" value="UDP-Glycosyltransferase/glycogen phosphorylase"/>
    <property type="match status" value="1"/>
</dbReference>
<sequence>NDKKLIYILNHYSNTDATHFTHILYLLKVMADKGVKIVLVIEKLDGKLDLNHHNIETIGLKNRAPVVRHIELFGILIKLIRQGFKVSFIRIAASAAIVAALAHKICGGESYLWQSGTTHEYDWSKPLSFIKIKWMIKSYFPNWLARHLVTWFVTGPEAMVNYYANIVGIPRRKIRLLYNDIQLERFDIKNY</sequence>
<protein>
    <submittedName>
        <fullName evidence="1">Uncharacterized protein</fullName>
    </submittedName>
</protein>
<dbReference type="AlphaFoldDB" id="A0AAJ2GZT6"/>
<evidence type="ECO:0000313" key="1">
    <source>
        <dbReference type="EMBL" id="MDR9777981.1"/>
    </source>
</evidence>
<comment type="caution">
    <text evidence="1">The sequence shown here is derived from an EMBL/GenBank/DDBJ whole genome shotgun (WGS) entry which is preliminary data.</text>
</comment>
<evidence type="ECO:0000313" key="2">
    <source>
        <dbReference type="Proteomes" id="UP001268610"/>
    </source>
</evidence>
<feature type="non-terminal residue" evidence="1">
    <location>
        <position position="191"/>
    </location>
</feature>
<reference evidence="1" key="1">
    <citation type="submission" date="2023-04" db="EMBL/GenBank/DDBJ databases">
        <title>Genomic characterization of faba bean (Vicia faba) microsymbionts in Mexican soils.</title>
        <authorList>
            <person name="Rivera Orduna F.N."/>
            <person name="Guevara-Luna J."/>
            <person name="Yan J."/>
            <person name="Arroyo-Herrera I."/>
            <person name="Li Y."/>
            <person name="Vasquez-Murrieta M.S."/>
            <person name="Wang E.T."/>
        </authorList>
    </citation>
    <scope>NUCLEOTIDE SEQUENCE</scope>
    <source>
        <strain evidence="1">CH26</strain>
    </source>
</reference>
<proteinExistence type="predicted"/>
<feature type="non-terminal residue" evidence="1">
    <location>
        <position position="1"/>
    </location>
</feature>
<dbReference type="EMBL" id="JAVLSF010000353">
    <property type="protein sequence ID" value="MDR9777981.1"/>
    <property type="molecule type" value="Genomic_DNA"/>
</dbReference>
<organism evidence="1 2">
    <name type="scientific">Rhizobium hidalgonense</name>
    <dbReference type="NCBI Taxonomy" id="1538159"/>
    <lineage>
        <taxon>Bacteria</taxon>
        <taxon>Pseudomonadati</taxon>
        <taxon>Pseudomonadota</taxon>
        <taxon>Alphaproteobacteria</taxon>
        <taxon>Hyphomicrobiales</taxon>
        <taxon>Rhizobiaceae</taxon>
        <taxon>Rhizobium/Agrobacterium group</taxon>
        <taxon>Rhizobium</taxon>
    </lineage>
</organism>
<accession>A0AAJ2GZT6</accession>
<name>A0AAJ2GZT6_9HYPH</name>
<dbReference type="Gene3D" id="3.40.50.2000">
    <property type="entry name" value="Glycogen Phosphorylase B"/>
    <property type="match status" value="1"/>
</dbReference>
<dbReference type="Proteomes" id="UP001268610">
    <property type="component" value="Unassembled WGS sequence"/>
</dbReference>
<dbReference type="RefSeq" id="WP_310866131.1">
    <property type="nucleotide sequence ID" value="NZ_JAVLSF010000353.1"/>
</dbReference>
<gene>
    <name evidence="1" type="ORF">RJJ65_36210</name>
</gene>